<accession>A0A6J4HVU6</accession>
<dbReference type="AlphaFoldDB" id="A0A6J4HVU6"/>
<proteinExistence type="predicted"/>
<protein>
    <submittedName>
        <fullName evidence="1">ATPase associated with various cellular activities, AAA_5</fullName>
    </submittedName>
</protein>
<evidence type="ECO:0000313" key="1">
    <source>
        <dbReference type="EMBL" id="CAA9234242.1"/>
    </source>
</evidence>
<organism evidence="1">
    <name type="scientific">uncultured Chloroflexia bacterium</name>
    <dbReference type="NCBI Taxonomy" id="1672391"/>
    <lineage>
        <taxon>Bacteria</taxon>
        <taxon>Bacillati</taxon>
        <taxon>Chloroflexota</taxon>
        <taxon>Chloroflexia</taxon>
        <taxon>environmental samples</taxon>
    </lineage>
</organism>
<sequence>MSLEIAQLVVAKEDDESLPPWLMVEIVRDLPRLVERRDAS</sequence>
<dbReference type="EMBL" id="CADCTR010000342">
    <property type="protein sequence ID" value="CAA9234242.1"/>
    <property type="molecule type" value="Genomic_DNA"/>
</dbReference>
<gene>
    <name evidence="1" type="ORF">AVDCRST_MAG93-1023</name>
</gene>
<reference evidence="1" key="1">
    <citation type="submission" date="2020-02" db="EMBL/GenBank/DDBJ databases">
        <authorList>
            <person name="Meier V. D."/>
        </authorList>
    </citation>
    <scope>NUCLEOTIDE SEQUENCE</scope>
    <source>
        <strain evidence="1">AVDCRST_MAG93</strain>
    </source>
</reference>
<name>A0A6J4HVU6_9CHLR</name>